<organism evidence="6 7">
    <name type="scientific">Hibiscus syriacus</name>
    <name type="common">Rose of Sharon</name>
    <dbReference type="NCBI Taxonomy" id="106335"/>
    <lineage>
        <taxon>Eukaryota</taxon>
        <taxon>Viridiplantae</taxon>
        <taxon>Streptophyta</taxon>
        <taxon>Embryophyta</taxon>
        <taxon>Tracheophyta</taxon>
        <taxon>Spermatophyta</taxon>
        <taxon>Magnoliopsida</taxon>
        <taxon>eudicotyledons</taxon>
        <taxon>Gunneridae</taxon>
        <taxon>Pentapetalae</taxon>
        <taxon>rosids</taxon>
        <taxon>malvids</taxon>
        <taxon>Malvales</taxon>
        <taxon>Malvaceae</taxon>
        <taxon>Malvoideae</taxon>
        <taxon>Hibiscus</taxon>
    </lineage>
</organism>
<comment type="similarity">
    <text evidence="4">Belongs to the class I-like SAM-binding methyltransferase superfamily. gTMT family.</text>
</comment>
<reference evidence="6" key="1">
    <citation type="submission" date="2019-09" db="EMBL/GenBank/DDBJ databases">
        <title>Draft genome information of white flower Hibiscus syriacus.</title>
        <authorList>
            <person name="Kim Y.-M."/>
        </authorList>
    </citation>
    <scope>NUCLEOTIDE SEQUENCE [LARGE SCALE GENOMIC DNA]</scope>
    <source>
        <strain evidence="6">YM2019G1</strain>
    </source>
</reference>
<dbReference type="PANTHER" id="PTHR43591">
    <property type="entry name" value="METHYLTRANSFERASE"/>
    <property type="match status" value="1"/>
</dbReference>
<dbReference type="Gene3D" id="3.40.50.150">
    <property type="entry name" value="Vaccinia Virus protein VP39"/>
    <property type="match status" value="1"/>
</dbReference>
<dbReference type="GO" id="GO:0032259">
    <property type="term" value="P:methylation"/>
    <property type="evidence" value="ECO:0007669"/>
    <property type="project" value="UniProtKB-UniRule"/>
</dbReference>
<accession>A0A6A3CLH0</accession>
<dbReference type="EMBL" id="VEPZ02000227">
    <property type="protein sequence ID" value="KAE8729547.1"/>
    <property type="molecule type" value="Genomic_DNA"/>
</dbReference>
<gene>
    <name evidence="6" type="ORF">F3Y22_tig00003551pilonHSYRG00014</name>
</gene>
<evidence type="ECO:0000259" key="5">
    <source>
        <dbReference type="Pfam" id="PF08241"/>
    </source>
</evidence>
<comment type="caution">
    <text evidence="4">Lacks conserved residue(s) required for the propagation of feature annotation.</text>
</comment>
<dbReference type="Proteomes" id="UP000436088">
    <property type="component" value="Unassembled WGS sequence"/>
</dbReference>
<dbReference type="InterPro" id="IPR029063">
    <property type="entry name" value="SAM-dependent_MTases_sf"/>
</dbReference>
<evidence type="ECO:0000256" key="1">
    <source>
        <dbReference type="ARBA" id="ARBA00022603"/>
    </source>
</evidence>
<dbReference type="InterPro" id="IPR025774">
    <property type="entry name" value="PiNMT-like"/>
</dbReference>
<dbReference type="GO" id="GO:0008757">
    <property type="term" value="F:S-adenosylmethionine-dependent methyltransferase activity"/>
    <property type="evidence" value="ECO:0007669"/>
    <property type="project" value="InterPro"/>
</dbReference>
<sequence length="193" mass="22034">MPRHYFEPVQADRANCYSSRTSRQDALNQPFSDGQFDLVWSMESGEHMPDKAMFVNELVRVAAPGGTIIIVTWCHRDLGPSEESLQPWEKNLLKRICDAYYLPEWCSVSDYVKLLQSLSFQTIGLNMLRHLAGGDTLRHDMEGLHIATTKRIKNHKRRAGDAVDDRRLPEGGDQVLHHYLQETTSVIPPFDAL</sequence>
<evidence type="ECO:0000313" key="6">
    <source>
        <dbReference type="EMBL" id="KAE8729547.1"/>
    </source>
</evidence>
<evidence type="ECO:0000256" key="3">
    <source>
        <dbReference type="ARBA" id="ARBA00022691"/>
    </source>
</evidence>
<proteinExistence type="inferred from homology"/>
<feature type="domain" description="Methyltransferase type 11" evidence="5">
    <location>
        <begin position="21"/>
        <end position="70"/>
    </location>
</feature>
<evidence type="ECO:0000313" key="7">
    <source>
        <dbReference type="Proteomes" id="UP000436088"/>
    </source>
</evidence>
<keyword evidence="1 4" id="KW-0489">Methyltransferase</keyword>
<dbReference type="PANTHER" id="PTHR43591:SF81">
    <property type="entry name" value="MAGNESIUM PROTOPORPHYRIN IX METHYLTRANSFERASE, CHLOROPLASTIC-RELATED"/>
    <property type="match status" value="1"/>
</dbReference>
<keyword evidence="3 4" id="KW-0949">S-adenosyl-L-methionine</keyword>
<evidence type="ECO:0000256" key="2">
    <source>
        <dbReference type="ARBA" id="ARBA00022679"/>
    </source>
</evidence>
<keyword evidence="2 4" id="KW-0808">Transferase</keyword>
<dbReference type="AlphaFoldDB" id="A0A6A3CLH0"/>
<feature type="region of interest" description="SAM motif III" evidence="4">
    <location>
        <begin position="61"/>
        <end position="70"/>
    </location>
</feature>
<feature type="region of interest" description="SAM motif II" evidence="4">
    <location>
        <begin position="34"/>
        <end position="42"/>
    </location>
</feature>
<name>A0A6A3CLH0_HIBSY</name>
<evidence type="ECO:0000256" key="4">
    <source>
        <dbReference type="PROSITE-ProRule" id="PRU00914"/>
    </source>
</evidence>
<comment type="caution">
    <text evidence="6">The sequence shown here is derived from an EMBL/GenBank/DDBJ whole genome shotgun (WGS) entry which is preliminary data.</text>
</comment>
<keyword evidence="7" id="KW-1185">Reference proteome</keyword>
<dbReference type="InterPro" id="IPR013216">
    <property type="entry name" value="Methyltransf_11"/>
</dbReference>
<dbReference type="PROSITE" id="PS51581">
    <property type="entry name" value="SAM_GTMT"/>
    <property type="match status" value="1"/>
</dbReference>
<protein>
    <submittedName>
        <fullName evidence="6">Intracellular protein transport protein USO1 isoform 1</fullName>
    </submittedName>
</protein>
<dbReference type="SUPFAM" id="SSF53335">
    <property type="entry name" value="S-adenosyl-L-methionine-dependent methyltransferases"/>
    <property type="match status" value="1"/>
</dbReference>
<dbReference type="Pfam" id="PF08241">
    <property type="entry name" value="Methyltransf_11"/>
    <property type="match status" value="1"/>
</dbReference>